<feature type="compositionally biased region" description="Low complexity" evidence="1">
    <location>
        <begin position="66"/>
        <end position="98"/>
    </location>
</feature>
<feature type="region of interest" description="Disordered" evidence="1">
    <location>
        <begin position="991"/>
        <end position="1021"/>
    </location>
</feature>
<feature type="compositionally biased region" description="Low complexity" evidence="1">
    <location>
        <begin position="252"/>
        <end position="263"/>
    </location>
</feature>
<evidence type="ECO:0000256" key="2">
    <source>
        <dbReference type="SAM" id="SignalP"/>
    </source>
</evidence>
<accession>A0A8H4PDL2</accession>
<feature type="compositionally biased region" description="Polar residues" evidence="1">
    <location>
        <begin position="140"/>
        <end position="149"/>
    </location>
</feature>
<feature type="compositionally biased region" description="Polar residues" evidence="1">
    <location>
        <begin position="334"/>
        <end position="344"/>
    </location>
</feature>
<feature type="compositionally biased region" description="Gly residues" evidence="1">
    <location>
        <begin position="154"/>
        <end position="170"/>
    </location>
</feature>
<dbReference type="EMBL" id="JAADJG010000047">
    <property type="protein sequence ID" value="KAF4456737.1"/>
    <property type="molecule type" value="Genomic_DNA"/>
</dbReference>
<proteinExistence type="predicted"/>
<feature type="compositionally biased region" description="Low complexity" evidence="1">
    <location>
        <begin position="29"/>
        <end position="51"/>
    </location>
</feature>
<feature type="region of interest" description="Disordered" evidence="1">
    <location>
        <begin position="20"/>
        <end position="503"/>
    </location>
</feature>
<feature type="compositionally biased region" description="Polar residues" evidence="1">
    <location>
        <begin position="186"/>
        <end position="202"/>
    </location>
</feature>
<gene>
    <name evidence="4" type="ORF">F53441_1173</name>
</gene>
<evidence type="ECO:0000259" key="3">
    <source>
        <dbReference type="Pfam" id="PF24086"/>
    </source>
</evidence>
<feature type="compositionally biased region" description="Low complexity" evidence="1">
    <location>
        <begin position="279"/>
        <end position="311"/>
    </location>
</feature>
<feature type="compositionally biased region" description="Polar residues" evidence="1">
    <location>
        <begin position="312"/>
        <end position="326"/>
    </location>
</feature>
<feature type="compositionally biased region" description="Low complexity" evidence="1">
    <location>
        <begin position="490"/>
        <end position="500"/>
    </location>
</feature>
<feature type="compositionally biased region" description="Polar residues" evidence="1">
    <location>
        <begin position="993"/>
        <end position="1013"/>
    </location>
</feature>
<keyword evidence="2" id="KW-0732">Signal</keyword>
<protein>
    <recommendedName>
        <fullName evidence="3">DUF7371 domain-containing protein</fullName>
    </recommendedName>
</protein>
<evidence type="ECO:0000256" key="1">
    <source>
        <dbReference type="SAM" id="MobiDB-lite"/>
    </source>
</evidence>
<keyword evidence="5" id="KW-1185">Reference proteome</keyword>
<feature type="compositionally biased region" description="Low complexity" evidence="1">
    <location>
        <begin position="111"/>
        <end position="123"/>
    </location>
</feature>
<feature type="compositionally biased region" description="Polar residues" evidence="1">
    <location>
        <begin position="403"/>
        <end position="426"/>
    </location>
</feature>
<feature type="region of interest" description="Disordered" evidence="1">
    <location>
        <begin position="770"/>
        <end position="814"/>
    </location>
</feature>
<evidence type="ECO:0000313" key="4">
    <source>
        <dbReference type="EMBL" id="KAF4456737.1"/>
    </source>
</evidence>
<feature type="domain" description="DUF7371" evidence="3">
    <location>
        <begin position="1119"/>
        <end position="1307"/>
    </location>
</feature>
<feature type="compositionally biased region" description="Polar residues" evidence="1">
    <location>
        <begin position="358"/>
        <end position="377"/>
    </location>
</feature>
<name>A0A8H4PDL2_9HYPO</name>
<dbReference type="Proteomes" id="UP000605986">
    <property type="component" value="Unassembled WGS sequence"/>
</dbReference>
<dbReference type="Pfam" id="PF24086">
    <property type="entry name" value="DUF7371"/>
    <property type="match status" value="1"/>
</dbReference>
<dbReference type="InterPro" id="IPR055795">
    <property type="entry name" value="DUF7371"/>
</dbReference>
<feature type="signal peptide" evidence="2">
    <location>
        <begin position="1"/>
        <end position="21"/>
    </location>
</feature>
<dbReference type="OrthoDB" id="5385013at2759"/>
<evidence type="ECO:0000313" key="5">
    <source>
        <dbReference type="Proteomes" id="UP000605986"/>
    </source>
</evidence>
<comment type="caution">
    <text evidence="4">The sequence shown here is derived from an EMBL/GenBank/DDBJ whole genome shotgun (WGS) entry which is preliminary data.</text>
</comment>
<feature type="compositionally biased region" description="Low complexity" evidence="1">
    <location>
        <begin position="458"/>
        <end position="472"/>
    </location>
</feature>
<feature type="compositionally biased region" description="Polar residues" evidence="1">
    <location>
        <begin position="770"/>
        <end position="788"/>
    </location>
</feature>
<sequence length="1344" mass="133651">MRIAASIGVLVATGFLSHSAGQATDYGSPNGSPDDNQPGGPGNNIPGNTDGSGNLPFPSNVVGTVPGSLPSSIGPISPGDGSSGFPPSGPTDGSSGLPPNGPGGIPGGVPGNPSGPLPGNSPGNAPPNVPGAGSIIVPSSFPTISPQNIPGSPGTPGSGSPGSGSPGSGFPGSPDSGASDIPTCPLRSTRTVVVTVYPTDTQDGSDFPWPDDSDSDGSEFPTPLPTNPAEITSLMPGSIIPPFTTLTLDIWGPDGSPSSSGTGTNDGTGSGDGNKPDDGNSPGNGSDNSNSNDGTDSGDGNSSDPNGENGSHNSPESPFSSPTPGSNGAPEYSDSASGGDSSVQFPGPSGVNTLAPIPSQSPGSPNNGGMQGNQPQFPSAGPAQEASDSLPVTTGPGPQGQGETSPSFTNAPGGNGAGQPSPSFITITGKDGLPTVVSSGDNAVPGQEQPPATPGSPPNGNSPGLPSGVPSGFPLPPSASTEIPGPQGPPNSQGGSLSGSEPAAGVTTCATFTITGTDGLPTILDSTWVVPLSTPSFEDSSQLPVTGVPQASLSGIPIDVGSIPTGPVPAPGSPQDGSESLSTTTCTSYTIIGTDGLPTVVHSTWAIPAATPGSGDSAGLPGSASGGFLTITGLSTFGPAGIPGASPTSSNLDSASPATTFTSFTVIGADGLPTVVGTTLVVPGPTNTDPSITFGSEGPSWASDALSNGATSAVTMQTTGAPGLPFPGSYGTAGSGDVGSEGITTCTSYTIIGTDGLPTVVDSTWVITGSTDTQSNMPSNPSFVSDSLPSGLPTGNPGSVTESPGLPSDGSQNNMPGLTTCITYTVIGTDGLPTIVDSTFVLPTDTGTPTGTSFVFPITTGDDQAGSSLEASEAFTTITTAVILGPDGNPTPTVQTIVFSDSSALGVSADVPQGVTSGIISPAGSGPVLTTGDLSPLSTGSLSLNGYDDGLPDWSMSVILTDASADAQATSDSGTTTGTFTWTVTSVVDPSNGPVSSDGAAQTPFTGNPSGNGASDLLPQTAYGPVASENTLWPLSAGTVTLQTSTWTNVIKEETTSYTINYPLTTLATITAPSKRLFHRGMSWSNSTTSVSSVVSSTVTESTSAASTPSICATGGSIGNTTIDFDNSKPGPLFNPVENIWFSGGFLIAPPTTQQPQPYTPSSGGQLVEFVPPALSNTTSTISGDVAQIGVGPHAASPCFRFDFFGASLGCDAHGDEKWCEFEISAYRWNETSSTEESIGWSETKQVPACPTFSKGGYELTRVDLDGYKDLSSVLITVRVSQNLRVWWGDDFRVGWTDNSCIAASCRTNVPSQFIKRETVISALRQGVYQWTPRELKRLEDGLV</sequence>
<organism evidence="4 5">
    <name type="scientific">Fusarium austroafricanum</name>
    <dbReference type="NCBI Taxonomy" id="2364996"/>
    <lineage>
        <taxon>Eukaryota</taxon>
        <taxon>Fungi</taxon>
        <taxon>Dikarya</taxon>
        <taxon>Ascomycota</taxon>
        <taxon>Pezizomycotina</taxon>
        <taxon>Sordariomycetes</taxon>
        <taxon>Hypocreomycetidae</taxon>
        <taxon>Hypocreales</taxon>
        <taxon>Nectriaceae</taxon>
        <taxon>Fusarium</taxon>
        <taxon>Fusarium concolor species complex</taxon>
    </lineage>
</organism>
<reference evidence="4" key="1">
    <citation type="submission" date="2020-01" db="EMBL/GenBank/DDBJ databases">
        <title>Identification and distribution of gene clusters putatively required for synthesis of sphingolipid metabolism inhibitors in phylogenetically diverse species of the filamentous fungus Fusarium.</title>
        <authorList>
            <person name="Kim H.-S."/>
            <person name="Busman M."/>
            <person name="Brown D.W."/>
            <person name="Divon H."/>
            <person name="Uhlig S."/>
            <person name="Proctor R.H."/>
        </authorList>
    </citation>
    <scope>NUCLEOTIDE SEQUENCE</scope>
    <source>
        <strain evidence="4">NRRL 53441</strain>
    </source>
</reference>
<feature type="chain" id="PRO_5034930573" description="DUF7371 domain-containing protein" evidence="2">
    <location>
        <begin position="22"/>
        <end position="1344"/>
    </location>
</feature>